<dbReference type="EMBL" id="CM046396">
    <property type="protein sequence ID" value="KAI8539837.1"/>
    <property type="molecule type" value="Genomic_DNA"/>
</dbReference>
<accession>A0ACC0MH61</accession>
<organism evidence="1 2">
    <name type="scientific">Rhododendron molle</name>
    <name type="common">Chinese azalea</name>
    <name type="synonym">Azalea mollis</name>
    <dbReference type="NCBI Taxonomy" id="49168"/>
    <lineage>
        <taxon>Eukaryota</taxon>
        <taxon>Viridiplantae</taxon>
        <taxon>Streptophyta</taxon>
        <taxon>Embryophyta</taxon>
        <taxon>Tracheophyta</taxon>
        <taxon>Spermatophyta</taxon>
        <taxon>Magnoliopsida</taxon>
        <taxon>eudicotyledons</taxon>
        <taxon>Gunneridae</taxon>
        <taxon>Pentapetalae</taxon>
        <taxon>asterids</taxon>
        <taxon>Ericales</taxon>
        <taxon>Ericaceae</taxon>
        <taxon>Ericoideae</taxon>
        <taxon>Rhodoreae</taxon>
        <taxon>Rhododendron</taxon>
    </lineage>
</organism>
<sequence>MVGRQIGDQYLARWGEVFNSLSLSPLQPHGRKTNRRSVLGCGVFSVVGFPIRGLLIASCADQSPVFRGRKSRNG</sequence>
<name>A0ACC0MH61_RHOML</name>
<evidence type="ECO:0000313" key="2">
    <source>
        <dbReference type="Proteomes" id="UP001062846"/>
    </source>
</evidence>
<keyword evidence="2" id="KW-1185">Reference proteome</keyword>
<comment type="caution">
    <text evidence="1">The sequence shown here is derived from an EMBL/GenBank/DDBJ whole genome shotgun (WGS) entry which is preliminary data.</text>
</comment>
<evidence type="ECO:0000313" key="1">
    <source>
        <dbReference type="EMBL" id="KAI8539837.1"/>
    </source>
</evidence>
<gene>
    <name evidence="1" type="ORF">RHMOL_Rhmol09G0214100</name>
</gene>
<dbReference type="Proteomes" id="UP001062846">
    <property type="component" value="Chromosome 9"/>
</dbReference>
<protein>
    <submittedName>
        <fullName evidence="1">Uncharacterized protein</fullName>
    </submittedName>
</protein>
<proteinExistence type="predicted"/>
<reference evidence="1" key="1">
    <citation type="submission" date="2022-02" db="EMBL/GenBank/DDBJ databases">
        <title>Plant Genome Project.</title>
        <authorList>
            <person name="Zhang R.-G."/>
        </authorList>
    </citation>
    <scope>NUCLEOTIDE SEQUENCE</scope>
    <source>
        <strain evidence="1">AT1</strain>
    </source>
</reference>